<dbReference type="OrthoDB" id="1865897at2759"/>
<dbReference type="InterPro" id="IPR015890">
    <property type="entry name" value="Chorismate_C"/>
</dbReference>
<evidence type="ECO:0000259" key="2">
    <source>
        <dbReference type="Pfam" id="PF00425"/>
    </source>
</evidence>
<evidence type="ECO:0000313" key="5">
    <source>
        <dbReference type="Proteomes" id="UP000886653"/>
    </source>
</evidence>
<accession>A0A9P6NGG1</accession>
<name>A0A9P6NGG1_9BASI</name>
<dbReference type="PRINTS" id="PR00095">
    <property type="entry name" value="ANTSNTHASEI"/>
</dbReference>
<proteinExistence type="predicted"/>
<feature type="domain" description="Anthranilate synthase component I N-terminal" evidence="3">
    <location>
        <begin position="89"/>
        <end position="200"/>
    </location>
</feature>
<evidence type="ECO:0000313" key="4">
    <source>
        <dbReference type="EMBL" id="KAG0146475.1"/>
    </source>
</evidence>
<dbReference type="Pfam" id="PF04715">
    <property type="entry name" value="Anth_synt_I_N"/>
    <property type="match status" value="1"/>
</dbReference>
<evidence type="ECO:0000256" key="1">
    <source>
        <dbReference type="SAM" id="MobiDB-lite"/>
    </source>
</evidence>
<dbReference type="Gene3D" id="3.60.120.10">
    <property type="entry name" value="Anthranilate synthase"/>
    <property type="match status" value="1"/>
</dbReference>
<comment type="caution">
    <text evidence="4">The sequence shown here is derived from an EMBL/GenBank/DDBJ whole genome shotgun (WGS) entry which is preliminary data.</text>
</comment>
<dbReference type="PANTHER" id="PTHR11236:SF9">
    <property type="entry name" value="ANTHRANILATE SYNTHASE COMPONENT 1"/>
    <property type="match status" value="1"/>
</dbReference>
<protein>
    <recommendedName>
        <fullName evidence="6">Anthranilate synthase</fullName>
    </recommendedName>
</protein>
<dbReference type="AlphaFoldDB" id="A0A9P6NGG1"/>
<dbReference type="InterPro" id="IPR005801">
    <property type="entry name" value="ADC_synthase"/>
</dbReference>
<keyword evidence="5" id="KW-1185">Reference proteome</keyword>
<dbReference type="PANTHER" id="PTHR11236">
    <property type="entry name" value="AMINOBENZOATE/ANTHRANILATE SYNTHASE"/>
    <property type="match status" value="1"/>
</dbReference>
<evidence type="ECO:0000259" key="3">
    <source>
        <dbReference type="Pfam" id="PF04715"/>
    </source>
</evidence>
<dbReference type="GO" id="GO:0000162">
    <property type="term" value="P:L-tryptophan biosynthetic process"/>
    <property type="evidence" value="ECO:0007669"/>
    <property type="project" value="TreeGrafter"/>
</dbReference>
<dbReference type="EMBL" id="MU167260">
    <property type="protein sequence ID" value="KAG0146475.1"/>
    <property type="molecule type" value="Genomic_DNA"/>
</dbReference>
<gene>
    <name evidence="4" type="ORF">CROQUDRAFT_671102</name>
</gene>
<feature type="region of interest" description="Disordered" evidence="1">
    <location>
        <begin position="242"/>
        <end position="263"/>
    </location>
</feature>
<dbReference type="Pfam" id="PF00425">
    <property type="entry name" value="Chorismate_bind"/>
    <property type="match status" value="1"/>
</dbReference>
<dbReference type="SUPFAM" id="SSF56322">
    <property type="entry name" value="ADC synthase"/>
    <property type="match status" value="1"/>
</dbReference>
<organism evidence="4 5">
    <name type="scientific">Cronartium quercuum f. sp. fusiforme G11</name>
    <dbReference type="NCBI Taxonomy" id="708437"/>
    <lineage>
        <taxon>Eukaryota</taxon>
        <taxon>Fungi</taxon>
        <taxon>Dikarya</taxon>
        <taxon>Basidiomycota</taxon>
        <taxon>Pucciniomycotina</taxon>
        <taxon>Pucciniomycetes</taxon>
        <taxon>Pucciniales</taxon>
        <taxon>Coleosporiaceae</taxon>
        <taxon>Cronartium</taxon>
    </lineage>
</organism>
<feature type="domain" description="Chorismate-utilising enzyme C-terminal" evidence="2">
    <location>
        <begin position="268"/>
        <end position="522"/>
    </location>
</feature>
<feature type="compositionally biased region" description="Polar residues" evidence="1">
    <location>
        <begin position="1"/>
        <end position="22"/>
    </location>
</feature>
<reference evidence="4" key="1">
    <citation type="submission" date="2013-11" db="EMBL/GenBank/DDBJ databases">
        <title>Genome sequence of the fusiform rust pathogen reveals effectors for host alternation and coevolution with pine.</title>
        <authorList>
            <consortium name="DOE Joint Genome Institute"/>
            <person name="Smith K."/>
            <person name="Pendleton A."/>
            <person name="Kubisiak T."/>
            <person name="Anderson C."/>
            <person name="Salamov A."/>
            <person name="Aerts A."/>
            <person name="Riley R."/>
            <person name="Clum A."/>
            <person name="Lindquist E."/>
            <person name="Ence D."/>
            <person name="Campbell M."/>
            <person name="Kronenberg Z."/>
            <person name="Feau N."/>
            <person name="Dhillon B."/>
            <person name="Hamelin R."/>
            <person name="Burleigh J."/>
            <person name="Smith J."/>
            <person name="Yandell M."/>
            <person name="Nelson C."/>
            <person name="Grigoriev I."/>
            <person name="Davis J."/>
        </authorList>
    </citation>
    <scope>NUCLEOTIDE SEQUENCE</scope>
    <source>
        <strain evidence="4">G11</strain>
    </source>
</reference>
<dbReference type="InterPro" id="IPR006805">
    <property type="entry name" value="Anth_synth_I_N"/>
</dbReference>
<dbReference type="Proteomes" id="UP000886653">
    <property type="component" value="Unassembled WGS sequence"/>
</dbReference>
<evidence type="ECO:0008006" key="6">
    <source>
        <dbReference type="Google" id="ProtNLM"/>
    </source>
</evidence>
<sequence length="544" mass="60073">MSPLVNTIKTENGTRDQASSRNPYPFSPSREEVADLVIRQKKGNCVPIYVSLPADLLTPVAAYLRLTDGAKQRVNSKPFSADGSVEGVESFLLESVVGGVSQSRYSFVGSNPSRVLRTGPNQSYQGDPLIPLEEELSKYRYVAVPNVPPFTGGAIGFVAYDSVFHFEPSTKRPLSDSIGIPDSVFMICDTIVVFDHVFQMIKIVSHVYFPSLSPSTHDIDLAYRDASEKIVKACTKLLDERRTPVPEQNPIPPPDERPAPESNVGRVGYEAYVTDLKQHIVKGNIIQAVPSQRVRKPTKLHPFNAYRQLRQLNPSPYMFYINCGESLQLVGASPECLCKVSPGGIVENHAIAGTIKRGQTAQEDAELAEELQNSIKDRAEHVMLVDLARNDVNRVCKPESVKVDSLMQVEKFSHVMHLTSQVSGVLRDGLTRFDAFRSIFPAGTVSGAPKLKAITLVAELEKERRGAYAGAVGRFNFDASAMDTCIAIRTMVFKDGVVYFQAGGGIVHDSVEEDEYVETLNKLKANLTCMERAEDHYYSLQQLK</sequence>
<dbReference type="InterPro" id="IPR019999">
    <property type="entry name" value="Anth_synth_I-like"/>
</dbReference>
<feature type="region of interest" description="Disordered" evidence="1">
    <location>
        <begin position="1"/>
        <end position="28"/>
    </location>
</feature>